<accession>A0ACC1QFE5</accession>
<evidence type="ECO:0000313" key="1">
    <source>
        <dbReference type="EMBL" id="KAJ3473342.1"/>
    </source>
</evidence>
<proteinExistence type="predicted"/>
<name>A0ACC1QFE5_9HYPO</name>
<gene>
    <name evidence="1" type="ORF">NLG97_g10360</name>
</gene>
<reference evidence="1" key="1">
    <citation type="submission" date="2022-07" db="EMBL/GenBank/DDBJ databases">
        <title>Genome Sequence of Lecanicillium saksenae.</title>
        <authorList>
            <person name="Buettner E."/>
        </authorList>
    </citation>
    <scope>NUCLEOTIDE SEQUENCE</scope>
    <source>
        <strain evidence="1">VT-O1</strain>
    </source>
</reference>
<comment type="caution">
    <text evidence="1">The sequence shown here is derived from an EMBL/GenBank/DDBJ whole genome shotgun (WGS) entry which is preliminary data.</text>
</comment>
<protein>
    <submittedName>
        <fullName evidence="1">Uncharacterized protein</fullName>
    </submittedName>
</protein>
<dbReference type="EMBL" id="JANAKD010002551">
    <property type="protein sequence ID" value="KAJ3473342.1"/>
    <property type="molecule type" value="Genomic_DNA"/>
</dbReference>
<keyword evidence="2" id="KW-1185">Reference proteome</keyword>
<dbReference type="Proteomes" id="UP001148737">
    <property type="component" value="Unassembled WGS sequence"/>
</dbReference>
<organism evidence="1 2">
    <name type="scientific">Lecanicillium saksenae</name>
    <dbReference type="NCBI Taxonomy" id="468837"/>
    <lineage>
        <taxon>Eukaryota</taxon>
        <taxon>Fungi</taxon>
        <taxon>Dikarya</taxon>
        <taxon>Ascomycota</taxon>
        <taxon>Pezizomycotina</taxon>
        <taxon>Sordariomycetes</taxon>
        <taxon>Hypocreomycetidae</taxon>
        <taxon>Hypocreales</taxon>
        <taxon>Cordycipitaceae</taxon>
        <taxon>Lecanicillium</taxon>
    </lineage>
</organism>
<sequence>MPSQVPRTGALRRSRLPNPPTGHSVPSIPCKSPFQRMRCPAAPPALGSGRWFQRSVAASSHPLYILHIPHILKLTKIARRLFAILDALVQLPAQPSPPSPCAAKVTRRISKTDWRTMRILLLPPQQSAEEIRALEAEATFTVQQVAATAFMLYLSPFAIDMVSRIF</sequence>
<evidence type="ECO:0000313" key="2">
    <source>
        <dbReference type="Proteomes" id="UP001148737"/>
    </source>
</evidence>